<feature type="compositionally biased region" description="Low complexity" evidence="1">
    <location>
        <begin position="119"/>
        <end position="131"/>
    </location>
</feature>
<feature type="compositionally biased region" description="Low complexity" evidence="1">
    <location>
        <begin position="39"/>
        <end position="59"/>
    </location>
</feature>
<evidence type="ECO:0000313" key="3">
    <source>
        <dbReference type="Proteomes" id="UP001303222"/>
    </source>
</evidence>
<comment type="caution">
    <text evidence="2">The sequence shown here is derived from an EMBL/GenBank/DDBJ whole genome shotgun (WGS) entry which is preliminary data.</text>
</comment>
<proteinExistence type="predicted"/>
<protein>
    <submittedName>
        <fullName evidence="2">Uncharacterized protein</fullName>
    </submittedName>
</protein>
<sequence>MCSDSFFSQTRSSPPSPSLPPSPSPQSLPASPPSPPSPSTTSIPTSSSPPIFTTTLTSPVSSQSTSAPNSQAPSAESSIFDLSLFFSLNPRPAQLTRDQTSMSGMSSPSPPTSEAGTEPQSISQSISSSPSVASENFRAPGGTWSITTEEYPRSTGSLQPNSQMSSSEESLNFFTNTTSRLPSSILTPFSRFNPPPTPILQIRMPMPGSWITSRSSSPIPSPLLSTSSSQPSAQTPTQTTSNPYPSPILQVTIMPGSWVSLPNSPSPPSSPVGEVHRDSVPLHASSTPATPITPTAPTSCSTSTILIKPTGNDTDNTREITITIAGLNIYSSPTDTSTSINTNTSNNENTINSAKSSSNVGSSGSEHSNATKGTNTTEGSTPSLTRSSSSSSSSSSLASSTGSTLPACIQQ</sequence>
<dbReference type="AlphaFoldDB" id="A0AAN6NV25"/>
<dbReference type="EMBL" id="MU859168">
    <property type="protein sequence ID" value="KAK3950723.1"/>
    <property type="molecule type" value="Genomic_DNA"/>
</dbReference>
<feature type="region of interest" description="Disordered" evidence="1">
    <location>
        <begin position="260"/>
        <end position="316"/>
    </location>
</feature>
<feature type="compositionally biased region" description="Low complexity" evidence="1">
    <location>
        <begin position="380"/>
        <end position="405"/>
    </location>
</feature>
<feature type="compositionally biased region" description="Low complexity" evidence="1">
    <location>
        <begin position="1"/>
        <end position="13"/>
    </location>
</feature>
<feature type="region of interest" description="Disordered" evidence="1">
    <location>
        <begin position="331"/>
        <end position="411"/>
    </location>
</feature>
<dbReference type="Proteomes" id="UP001303222">
    <property type="component" value="Unassembled WGS sequence"/>
</dbReference>
<evidence type="ECO:0000313" key="2">
    <source>
        <dbReference type="EMBL" id="KAK3950723.1"/>
    </source>
</evidence>
<feature type="region of interest" description="Disordered" evidence="1">
    <location>
        <begin position="209"/>
        <end position="245"/>
    </location>
</feature>
<feature type="region of interest" description="Disordered" evidence="1">
    <location>
        <begin position="1"/>
        <end position="76"/>
    </location>
</feature>
<reference evidence="2" key="1">
    <citation type="journal article" date="2023" name="Mol. Phylogenet. Evol.">
        <title>Genome-scale phylogeny and comparative genomics of the fungal order Sordariales.</title>
        <authorList>
            <person name="Hensen N."/>
            <person name="Bonometti L."/>
            <person name="Westerberg I."/>
            <person name="Brannstrom I.O."/>
            <person name="Guillou S."/>
            <person name="Cros-Aarteil S."/>
            <person name="Calhoun S."/>
            <person name="Haridas S."/>
            <person name="Kuo A."/>
            <person name="Mondo S."/>
            <person name="Pangilinan J."/>
            <person name="Riley R."/>
            <person name="LaButti K."/>
            <person name="Andreopoulos B."/>
            <person name="Lipzen A."/>
            <person name="Chen C."/>
            <person name="Yan M."/>
            <person name="Daum C."/>
            <person name="Ng V."/>
            <person name="Clum A."/>
            <person name="Steindorff A."/>
            <person name="Ohm R.A."/>
            <person name="Martin F."/>
            <person name="Silar P."/>
            <person name="Natvig D.O."/>
            <person name="Lalanne C."/>
            <person name="Gautier V."/>
            <person name="Ament-Velasquez S.L."/>
            <person name="Kruys A."/>
            <person name="Hutchinson M.I."/>
            <person name="Powell A.J."/>
            <person name="Barry K."/>
            <person name="Miller A.N."/>
            <person name="Grigoriev I.V."/>
            <person name="Debuchy R."/>
            <person name="Gladieux P."/>
            <person name="Hiltunen Thoren M."/>
            <person name="Johannesson H."/>
        </authorList>
    </citation>
    <scope>NUCLEOTIDE SEQUENCE</scope>
    <source>
        <strain evidence="2">CBS 626.80</strain>
    </source>
</reference>
<feature type="compositionally biased region" description="Pro residues" evidence="1">
    <location>
        <begin position="14"/>
        <end position="38"/>
    </location>
</feature>
<name>A0AAN6NV25_9PEZI</name>
<evidence type="ECO:0000256" key="1">
    <source>
        <dbReference type="SAM" id="MobiDB-lite"/>
    </source>
</evidence>
<reference evidence="2" key="2">
    <citation type="submission" date="2023-06" db="EMBL/GenBank/DDBJ databases">
        <authorList>
            <consortium name="Lawrence Berkeley National Laboratory"/>
            <person name="Mondo S.J."/>
            <person name="Hensen N."/>
            <person name="Bonometti L."/>
            <person name="Westerberg I."/>
            <person name="Brannstrom I.O."/>
            <person name="Guillou S."/>
            <person name="Cros-Aarteil S."/>
            <person name="Calhoun S."/>
            <person name="Haridas S."/>
            <person name="Kuo A."/>
            <person name="Pangilinan J."/>
            <person name="Riley R."/>
            <person name="Labutti K."/>
            <person name="Andreopoulos B."/>
            <person name="Lipzen A."/>
            <person name="Chen C."/>
            <person name="Yanf M."/>
            <person name="Daum C."/>
            <person name="Ng V."/>
            <person name="Clum A."/>
            <person name="Steindorff A."/>
            <person name="Ohm R."/>
            <person name="Martin F."/>
            <person name="Silar P."/>
            <person name="Natvig D."/>
            <person name="Lalanne C."/>
            <person name="Gautier V."/>
            <person name="Ament-Velasquez S.L."/>
            <person name="Kruys A."/>
            <person name="Hutchinson M.I."/>
            <person name="Powell A.J."/>
            <person name="Barry K."/>
            <person name="Miller A.N."/>
            <person name="Grigoriev I.V."/>
            <person name="Debuchy R."/>
            <person name="Gladieux P."/>
            <person name="Thoren M.H."/>
            <person name="Johannesson H."/>
        </authorList>
    </citation>
    <scope>NUCLEOTIDE SEQUENCE</scope>
    <source>
        <strain evidence="2">CBS 626.80</strain>
    </source>
</reference>
<feature type="compositionally biased region" description="Polar residues" evidence="1">
    <location>
        <begin position="60"/>
        <end position="76"/>
    </location>
</feature>
<feature type="compositionally biased region" description="Low complexity" evidence="1">
    <location>
        <begin position="284"/>
        <end position="304"/>
    </location>
</feature>
<feature type="region of interest" description="Disordered" evidence="1">
    <location>
        <begin position="91"/>
        <end position="172"/>
    </location>
</feature>
<feature type="compositionally biased region" description="Low complexity" evidence="1">
    <location>
        <begin position="331"/>
        <end position="368"/>
    </location>
</feature>
<organism evidence="2 3">
    <name type="scientific">Pseudoneurospora amorphoporcata</name>
    <dbReference type="NCBI Taxonomy" id="241081"/>
    <lineage>
        <taxon>Eukaryota</taxon>
        <taxon>Fungi</taxon>
        <taxon>Dikarya</taxon>
        <taxon>Ascomycota</taxon>
        <taxon>Pezizomycotina</taxon>
        <taxon>Sordariomycetes</taxon>
        <taxon>Sordariomycetidae</taxon>
        <taxon>Sordariales</taxon>
        <taxon>Sordariaceae</taxon>
        <taxon>Pseudoneurospora</taxon>
    </lineage>
</organism>
<accession>A0AAN6NV25</accession>
<feature type="compositionally biased region" description="Low complexity" evidence="1">
    <location>
        <begin position="212"/>
        <end position="243"/>
    </location>
</feature>
<feature type="compositionally biased region" description="Polar residues" evidence="1">
    <location>
        <begin position="370"/>
        <end position="379"/>
    </location>
</feature>
<gene>
    <name evidence="2" type="ORF">QBC32DRAFT_399254</name>
</gene>
<feature type="compositionally biased region" description="Polar residues" evidence="1">
    <location>
        <begin position="144"/>
        <end position="172"/>
    </location>
</feature>
<keyword evidence="3" id="KW-1185">Reference proteome</keyword>